<keyword evidence="2" id="KW-0378">Hydrolase</keyword>
<feature type="domain" description="Helicase C-terminal" evidence="8">
    <location>
        <begin position="493"/>
        <end position="662"/>
    </location>
</feature>
<dbReference type="Proteomes" id="UP000515180">
    <property type="component" value="Unplaced"/>
</dbReference>
<evidence type="ECO:0000313" key="10">
    <source>
        <dbReference type="RefSeq" id="XP_012249716.1"/>
    </source>
</evidence>
<dbReference type="InterPro" id="IPR002464">
    <property type="entry name" value="DNA/RNA_helicase_DEAH_CS"/>
</dbReference>
<keyword evidence="1" id="KW-0547">Nucleotide-binding</keyword>
<dbReference type="Pfam" id="PF00270">
    <property type="entry name" value="DEAD"/>
    <property type="match status" value="1"/>
</dbReference>
<dbReference type="Gene3D" id="1.20.120.1080">
    <property type="match status" value="1"/>
</dbReference>
<dbReference type="InterPro" id="IPR011545">
    <property type="entry name" value="DEAD/DEAH_box_helicase_dom"/>
</dbReference>
<dbReference type="CDD" id="cd17917">
    <property type="entry name" value="DEXHc_RHA-like"/>
    <property type="match status" value="1"/>
</dbReference>
<keyword evidence="9" id="KW-1185">Reference proteome</keyword>
<keyword evidence="5" id="KW-0694">RNA-binding</keyword>
<keyword evidence="4" id="KW-0067">ATP-binding</keyword>
<dbReference type="GO" id="GO:0005524">
    <property type="term" value="F:ATP binding"/>
    <property type="evidence" value="ECO:0007669"/>
    <property type="project" value="UniProtKB-KW"/>
</dbReference>
<dbReference type="PROSITE" id="PS00690">
    <property type="entry name" value="DEAH_ATP_HELICASE"/>
    <property type="match status" value="1"/>
</dbReference>
<dbReference type="GO" id="GO:0005737">
    <property type="term" value="C:cytoplasm"/>
    <property type="evidence" value="ECO:0007669"/>
    <property type="project" value="TreeGrafter"/>
</dbReference>
<name>A0A6P3V6Y1_BOMIM</name>
<dbReference type="SMART" id="SM00490">
    <property type="entry name" value="HELICc"/>
    <property type="match status" value="1"/>
</dbReference>
<dbReference type="SMART" id="SM00487">
    <property type="entry name" value="DEXDc"/>
    <property type="match status" value="1"/>
</dbReference>
<dbReference type="SUPFAM" id="SSF54768">
    <property type="entry name" value="dsRNA-binding domain-like"/>
    <property type="match status" value="1"/>
</dbReference>
<accession>A0A6P3V6Y1</accession>
<reference evidence="10" key="1">
    <citation type="submission" date="2025-08" db="UniProtKB">
        <authorList>
            <consortium name="RefSeq"/>
        </authorList>
    </citation>
    <scope>IDENTIFICATION</scope>
</reference>
<organism evidence="9 10">
    <name type="scientific">Bombus impatiens</name>
    <name type="common">Bumblebee</name>
    <dbReference type="NCBI Taxonomy" id="132113"/>
    <lineage>
        <taxon>Eukaryota</taxon>
        <taxon>Metazoa</taxon>
        <taxon>Ecdysozoa</taxon>
        <taxon>Arthropoda</taxon>
        <taxon>Hexapoda</taxon>
        <taxon>Insecta</taxon>
        <taxon>Pterygota</taxon>
        <taxon>Neoptera</taxon>
        <taxon>Endopterygota</taxon>
        <taxon>Hymenoptera</taxon>
        <taxon>Apocrita</taxon>
        <taxon>Aculeata</taxon>
        <taxon>Apoidea</taxon>
        <taxon>Anthophila</taxon>
        <taxon>Apidae</taxon>
        <taxon>Bombus</taxon>
        <taxon>Pyrobombus</taxon>
    </lineage>
</organism>
<dbReference type="GeneID" id="100744314"/>
<gene>
    <name evidence="10" type="primary">LOC100744314</name>
</gene>
<dbReference type="KEGG" id="bim:100744314"/>
<dbReference type="InterPro" id="IPR001650">
    <property type="entry name" value="Helicase_C-like"/>
</dbReference>
<dbReference type="PROSITE" id="PS51194">
    <property type="entry name" value="HELICASE_CTER"/>
    <property type="match status" value="1"/>
</dbReference>
<comment type="similarity">
    <text evidence="6">Belongs to the DExH box helicase family.</text>
</comment>
<dbReference type="InterPro" id="IPR014001">
    <property type="entry name" value="Helicase_ATP-bd"/>
</dbReference>
<evidence type="ECO:0000256" key="3">
    <source>
        <dbReference type="ARBA" id="ARBA00022806"/>
    </source>
</evidence>
<dbReference type="OMA" id="QYSCTEH"/>
<evidence type="ECO:0000256" key="5">
    <source>
        <dbReference type="ARBA" id="ARBA00022884"/>
    </source>
</evidence>
<evidence type="ECO:0000313" key="9">
    <source>
        <dbReference type="Proteomes" id="UP000515180"/>
    </source>
</evidence>
<dbReference type="GO" id="GO:0003678">
    <property type="term" value="F:DNA helicase activity"/>
    <property type="evidence" value="ECO:0007669"/>
    <property type="project" value="TreeGrafter"/>
</dbReference>
<proteinExistence type="inferred from homology"/>
<feature type="domain" description="Helicase ATP-binding" evidence="7">
    <location>
        <begin position="290"/>
        <end position="458"/>
    </location>
</feature>
<evidence type="ECO:0000256" key="6">
    <source>
        <dbReference type="ARBA" id="ARBA00060772"/>
    </source>
</evidence>
<dbReference type="GO" id="GO:0002151">
    <property type="term" value="F:G-quadruplex RNA binding"/>
    <property type="evidence" value="ECO:0007669"/>
    <property type="project" value="TreeGrafter"/>
</dbReference>
<evidence type="ECO:0000259" key="7">
    <source>
        <dbReference type="PROSITE" id="PS51192"/>
    </source>
</evidence>
<dbReference type="InterPro" id="IPR027417">
    <property type="entry name" value="P-loop_NTPase"/>
</dbReference>
<evidence type="ECO:0000256" key="2">
    <source>
        <dbReference type="ARBA" id="ARBA00022801"/>
    </source>
</evidence>
<dbReference type="Pfam" id="PF00271">
    <property type="entry name" value="Helicase_C"/>
    <property type="match status" value="1"/>
</dbReference>
<sequence length="1043" mass="119959">MILSEIMLNSRKSLCSHLIFYCTNKMYRSHLRKFYNYQTFYQCYKKESKIKPQSDTFYNSNIDKNNLREVNKSMQKQKEQDTNVPNFNDFAIRKTNLEKIYPYPKQNLNLIYSAVYKEFNKLCISYTYSVIKGNIKKMKCTIDVTWPYEASFSNIASNKKKAAHDAALMCLDWLYMNGKIKDCKPILYDNKSKHSLYKSQQSVNINLSPEFTSKIQSLIDTFNNEVKSIITTPCATELNEDSSEKESEDNLSLHDDFAEMHSNHSIRNVKIRRYRDTTDLLIINYKEKLLNALENNQVLIIKGDTGCGKSTQVPQFILDKYIKQNKTHECNIVVSEPRRISAISLTERVAFERGEKIGNKIGYHVRFDNKTPRTSGSILYCTAGILLQKLRHNPTLKGVSHVIIDEAHERNLQTDMLLMLFKDMLEHNPHVKLIVMSASINTDVLQQYFSTTVIDVPGKLHDVKMHFLDDIDFLNENSSNRNTPMKIEIPFNNIVRLIQWIIKDKPPGAILCFLPGWKEIKELYNMLQSKISNLLILPLHSKVSNNNQQEIFRPAPDNITKIILATDIAETGITIQDIRYVIDTAVKREVRWNKRKLLFSLDFSLISQANICQRKGRAGRVKSGESYHLITRKQYNELDLYPKPEVLKIPLEEAIIISKTLSDKKALDFFNNMIDPPNISSIISAVNNLKISGFLDKDENFTSLGERVSYISLQLNLSKAAVLSCVLQCLNPVLSIITTFSSFNGHTLSLNEISSPSRVLKEKTLGFHETSDHIGILKYFQHMKYSDNNSLFAAMQDADQIDFKKVFDVTQKLFSTYVNELVSSGMVSETSDFNYLNAYSCNNELIRAILFAATNHLIKRNVYGYKKGSFSNKANILMTEANQVVKINSGSVNYNRTTWPSELLTYINKMEFVKRYSCVVSDTSMISPLSVLLFSEADVECEKIQNNVSTEEEQICIRINNIKNLNLLCKPEIADMLLQLRSMLWGIVHFIIKYEGKNGYQDKLELVQPFRDNLMVLISKILTESSRHIDNTSDVNENLRIQN</sequence>
<dbReference type="GO" id="GO:0003724">
    <property type="term" value="F:RNA helicase activity"/>
    <property type="evidence" value="ECO:0007669"/>
    <property type="project" value="TreeGrafter"/>
</dbReference>
<evidence type="ECO:0000256" key="4">
    <source>
        <dbReference type="ARBA" id="ARBA00022840"/>
    </source>
</evidence>
<protein>
    <submittedName>
        <fullName evidence="10">ATP-dependent RNA helicase DHX30 isoform X1</fullName>
    </submittedName>
</protein>
<dbReference type="GO" id="GO:0016787">
    <property type="term" value="F:hydrolase activity"/>
    <property type="evidence" value="ECO:0007669"/>
    <property type="project" value="UniProtKB-KW"/>
</dbReference>
<dbReference type="RefSeq" id="XP_012249716.1">
    <property type="nucleotide sequence ID" value="XM_012394293.3"/>
</dbReference>
<dbReference type="FunFam" id="3.40.50.300:FF:000526">
    <property type="entry name" value="DExH-box ATP-dependent RNA helicase DExH3"/>
    <property type="match status" value="1"/>
</dbReference>
<dbReference type="Gene3D" id="3.30.160.20">
    <property type="match status" value="1"/>
</dbReference>
<dbReference type="AlphaFoldDB" id="A0A6P3V6Y1"/>
<dbReference type="SUPFAM" id="SSF52540">
    <property type="entry name" value="P-loop containing nucleoside triphosphate hydrolases"/>
    <property type="match status" value="1"/>
</dbReference>
<evidence type="ECO:0000256" key="1">
    <source>
        <dbReference type="ARBA" id="ARBA00022741"/>
    </source>
</evidence>
<dbReference type="GO" id="GO:0005634">
    <property type="term" value="C:nucleus"/>
    <property type="evidence" value="ECO:0007669"/>
    <property type="project" value="TreeGrafter"/>
</dbReference>
<dbReference type="CDD" id="cd18791">
    <property type="entry name" value="SF2_C_RHA"/>
    <property type="match status" value="1"/>
</dbReference>
<dbReference type="PROSITE" id="PS51192">
    <property type="entry name" value="HELICASE_ATP_BIND_1"/>
    <property type="match status" value="1"/>
</dbReference>
<dbReference type="Gene3D" id="3.40.50.300">
    <property type="entry name" value="P-loop containing nucleotide triphosphate hydrolases"/>
    <property type="match status" value="2"/>
</dbReference>
<dbReference type="OrthoDB" id="5600252at2759"/>
<keyword evidence="3 10" id="KW-0347">Helicase</keyword>
<dbReference type="PANTHER" id="PTHR18934">
    <property type="entry name" value="ATP-DEPENDENT RNA HELICASE"/>
    <property type="match status" value="1"/>
</dbReference>
<dbReference type="PANTHER" id="PTHR18934:SF257">
    <property type="entry name" value="ATP-DEPENDENT RNA HELICASE DHX30"/>
    <property type="match status" value="1"/>
</dbReference>
<evidence type="ECO:0000259" key="8">
    <source>
        <dbReference type="PROSITE" id="PS51194"/>
    </source>
</evidence>